<dbReference type="Pfam" id="PF22781">
    <property type="entry name" value="Sde2_N_Ubi_vert"/>
    <property type="match status" value="1"/>
</dbReference>
<dbReference type="InterPro" id="IPR053821">
    <property type="entry name" value="Sde2_Ubi"/>
</dbReference>
<dbReference type="PANTHER" id="PTHR12786">
    <property type="entry name" value="SPLICING FACTOR SF3A-RELATED"/>
    <property type="match status" value="1"/>
</dbReference>
<keyword evidence="4" id="KW-0963">Cytoplasm</keyword>
<evidence type="ECO:0000313" key="25">
    <source>
        <dbReference type="EMBL" id="NWU79964.1"/>
    </source>
</evidence>
<evidence type="ECO:0000256" key="3">
    <source>
        <dbReference type="ARBA" id="ARBA00008726"/>
    </source>
</evidence>
<evidence type="ECO:0000256" key="13">
    <source>
        <dbReference type="ARBA" id="ARBA00023187"/>
    </source>
</evidence>
<dbReference type="GO" id="GO:0005634">
    <property type="term" value="C:nucleus"/>
    <property type="evidence" value="ECO:0007669"/>
    <property type="project" value="UniProtKB-SubCell"/>
</dbReference>
<evidence type="ECO:0000256" key="7">
    <source>
        <dbReference type="ARBA" id="ARBA00022664"/>
    </source>
</evidence>
<dbReference type="GO" id="GO:0051301">
    <property type="term" value="P:cell division"/>
    <property type="evidence" value="ECO:0007669"/>
    <property type="project" value="UniProtKB-KW"/>
</dbReference>
<gene>
    <name evidence="25" type="primary">Sde2</name>
    <name evidence="25" type="ORF">ONYCOR_R02047</name>
</gene>
<evidence type="ECO:0000259" key="22">
    <source>
        <dbReference type="Pfam" id="PF13297"/>
    </source>
</evidence>
<feature type="compositionally biased region" description="Basic and acidic residues" evidence="21">
    <location>
        <begin position="316"/>
        <end position="333"/>
    </location>
</feature>
<evidence type="ECO:0000313" key="26">
    <source>
        <dbReference type="Proteomes" id="UP000550309"/>
    </source>
</evidence>
<dbReference type="GO" id="GO:0003723">
    <property type="term" value="F:RNA binding"/>
    <property type="evidence" value="ECO:0007669"/>
    <property type="project" value="UniProtKB-KW"/>
</dbReference>
<evidence type="ECO:0000256" key="6">
    <source>
        <dbReference type="ARBA" id="ARBA00022618"/>
    </source>
</evidence>
<evidence type="ECO:0000256" key="21">
    <source>
        <dbReference type="SAM" id="MobiDB-lite"/>
    </source>
</evidence>
<dbReference type="AlphaFoldDB" id="A0A7K5ZQM1"/>
<evidence type="ECO:0000256" key="14">
    <source>
        <dbReference type="ARBA" id="ARBA00023242"/>
    </source>
</evidence>
<protein>
    <recommendedName>
        <fullName evidence="16">Replication stress response regulator SDE2</fullName>
    </recommendedName>
</protein>
<evidence type="ECO:0000259" key="23">
    <source>
        <dbReference type="Pfam" id="PF22781"/>
    </source>
</evidence>
<evidence type="ECO:0000256" key="2">
    <source>
        <dbReference type="ARBA" id="ARBA00004496"/>
    </source>
</evidence>
<evidence type="ECO:0000256" key="18">
    <source>
        <dbReference type="ARBA" id="ARBA00045767"/>
    </source>
</evidence>
<feature type="compositionally biased region" description="Basic and acidic residues" evidence="21">
    <location>
        <begin position="188"/>
        <end position="203"/>
    </location>
</feature>
<sequence>QLWVRDPLWPRVRPLPLPPGGGSVRRLRRDRARELNIPEESLYVKCNGQLANDEDVLQSGAVYSLEPRLCGGKGGFGSMLRALGAQIEKTTNREACRDLSGRRLRDVNHEKAMAEWVKKQAEREAEKEQRRLERLQRKLAEPRHTFTDPEYERQYREMAERQEESIRIGLQVIASKAASSESGKSRKRPGEPGKSETKSEKRKCLWLGLDDANNSGCENDSKDESPCSSDGSCPSGSRYNENVGNSDECSSSAAASAEDSPSTSAASASAEGSPATSATEKPLEQPEDTGRDVEREMCTGGQTKIPAGESSKTTKPLKEEAQEEKEVTQAQKEEEQENVASKAQETNQLQSTEAEPIDLLAFNSAAELEALGLDKLKMGLMALGLKCGGTLKERAARLFSVRGLSRDQIKPSLFAKPSKGKAA</sequence>
<dbReference type="EMBL" id="VZRK01000095">
    <property type="protein sequence ID" value="NWU79964.1"/>
    <property type="molecule type" value="Genomic_DNA"/>
</dbReference>
<dbReference type="InterPro" id="IPR025086">
    <property type="entry name" value="SDE2/SF3A3_SAP"/>
</dbReference>
<evidence type="ECO:0000256" key="8">
    <source>
        <dbReference type="ARBA" id="ARBA00022705"/>
    </source>
</evidence>
<evidence type="ECO:0000256" key="9">
    <source>
        <dbReference type="ARBA" id="ARBA00022776"/>
    </source>
</evidence>
<evidence type="ECO:0000256" key="12">
    <source>
        <dbReference type="ARBA" id="ARBA00023125"/>
    </source>
</evidence>
<dbReference type="GO" id="GO:0008380">
    <property type="term" value="P:RNA splicing"/>
    <property type="evidence" value="ECO:0007669"/>
    <property type="project" value="UniProtKB-KW"/>
</dbReference>
<evidence type="ECO:0000256" key="5">
    <source>
        <dbReference type="ARBA" id="ARBA00022517"/>
    </source>
</evidence>
<keyword evidence="9" id="KW-0498">Mitosis</keyword>
<dbReference type="GO" id="GO:0042254">
    <property type="term" value="P:ribosome biogenesis"/>
    <property type="evidence" value="ECO:0007669"/>
    <property type="project" value="UniProtKB-KW"/>
</dbReference>
<reference evidence="25 26" key="1">
    <citation type="submission" date="2019-09" db="EMBL/GenBank/DDBJ databases">
        <title>Bird 10,000 Genomes (B10K) Project - Family phase.</title>
        <authorList>
            <person name="Zhang G."/>
        </authorList>
    </citation>
    <scope>NUCLEOTIDE SEQUENCE [LARGE SCALE GENOMIC DNA]</scope>
    <source>
        <strain evidence="25">B10K-DU-028-75</strain>
        <tissue evidence="25">Mixed tissue sample</tissue>
    </source>
</reference>
<keyword evidence="14" id="KW-0539">Nucleus</keyword>
<keyword evidence="15" id="KW-0131">Cell cycle</keyword>
<feature type="compositionally biased region" description="Polar residues" evidence="21">
    <location>
        <begin position="238"/>
        <end position="249"/>
    </location>
</feature>
<comment type="caution">
    <text evidence="25">The sequence shown here is derived from an EMBL/GenBank/DDBJ whole genome shotgun (WGS) entry which is preliminary data.</text>
</comment>
<accession>A0A7K5ZQM1</accession>
<comment type="similarity">
    <text evidence="3">Belongs to the SDE2 family.</text>
</comment>
<evidence type="ECO:0000256" key="1">
    <source>
        <dbReference type="ARBA" id="ARBA00004123"/>
    </source>
</evidence>
<dbReference type="Proteomes" id="UP000550309">
    <property type="component" value="Unassembled WGS sequence"/>
</dbReference>
<keyword evidence="7" id="KW-0507">mRNA processing</keyword>
<keyword evidence="10" id="KW-0694">RNA-binding</keyword>
<comment type="subcellular location">
    <subcellularLocation>
        <location evidence="2">Cytoplasm</location>
    </subcellularLocation>
    <subcellularLocation>
        <location evidence="1">Nucleus</location>
    </subcellularLocation>
</comment>
<feature type="domain" description="SDE2-like" evidence="24">
    <location>
        <begin position="71"/>
        <end position="166"/>
    </location>
</feature>
<dbReference type="InterPro" id="IPR053822">
    <property type="entry name" value="SDE2-like_dom"/>
</dbReference>
<dbReference type="Pfam" id="PF13297">
    <property type="entry name" value="SDE2_2C"/>
    <property type="match status" value="1"/>
</dbReference>
<feature type="compositionally biased region" description="Basic and acidic residues" evidence="21">
    <location>
        <begin position="281"/>
        <end position="297"/>
    </location>
</feature>
<comment type="function">
    <text evidence="19">Plays a role in pre-mRNA splicing by facilitating excision of relatively short introns featuring weak 3'-splice sites (ss) and high GC content. May recruit CACTIN to the spliceosome.</text>
</comment>
<feature type="non-terminal residue" evidence="25">
    <location>
        <position position="423"/>
    </location>
</feature>
<feature type="compositionally biased region" description="Polar residues" evidence="21">
    <location>
        <begin position="338"/>
        <end position="350"/>
    </location>
</feature>
<evidence type="ECO:0000256" key="4">
    <source>
        <dbReference type="ARBA" id="ARBA00022490"/>
    </source>
</evidence>
<evidence type="ECO:0000256" key="16">
    <source>
        <dbReference type="ARBA" id="ARBA00034556"/>
    </source>
</evidence>
<dbReference type="PANTHER" id="PTHR12786:SF1">
    <property type="entry name" value="SPLICING REGULATOR SDE2"/>
    <property type="match status" value="1"/>
</dbReference>
<dbReference type="OrthoDB" id="547031at2759"/>
<keyword evidence="11 20" id="KW-0175">Coiled coil</keyword>
<feature type="non-terminal residue" evidence="25">
    <location>
        <position position="1"/>
    </location>
</feature>
<evidence type="ECO:0000256" key="20">
    <source>
        <dbReference type="SAM" id="Coils"/>
    </source>
</evidence>
<dbReference type="GO" id="GO:0005737">
    <property type="term" value="C:cytoplasm"/>
    <property type="evidence" value="ECO:0007669"/>
    <property type="project" value="UniProtKB-SubCell"/>
</dbReference>
<evidence type="ECO:0000256" key="11">
    <source>
        <dbReference type="ARBA" id="ARBA00023054"/>
    </source>
</evidence>
<feature type="domain" description="SDE2/SF3A3 SAP" evidence="22">
    <location>
        <begin position="341"/>
        <end position="416"/>
    </location>
</feature>
<organism evidence="25 26">
    <name type="scientific">Onychorhynchus coronatus</name>
    <name type="common">Royal flycatcher</name>
    <dbReference type="NCBI Taxonomy" id="360224"/>
    <lineage>
        <taxon>Eukaryota</taxon>
        <taxon>Metazoa</taxon>
        <taxon>Chordata</taxon>
        <taxon>Craniata</taxon>
        <taxon>Vertebrata</taxon>
        <taxon>Euteleostomi</taxon>
        <taxon>Archelosauria</taxon>
        <taxon>Archosauria</taxon>
        <taxon>Dinosauria</taxon>
        <taxon>Saurischia</taxon>
        <taxon>Theropoda</taxon>
        <taxon>Coelurosauria</taxon>
        <taxon>Aves</taxon>
        <taxon>Neognathae</taxon>
        <taxon>Neoaves</taxon>
        <taxon>Telluraves</taxon>
        <taxon>Australaves</taxon>
        <taxon>Passeriformes</taxon>
        <taxon>Tyrannidae</taxon>
        <taxon>Onychorhynchus</taxon>
    </lineage>
</organism>
<evidence type="ECO:0000256" key="19">
    <source>
        <dbReference type="ARBA" id="ARBA00045882"/>
    </source>
</evidence>
<comment type="function">
    <text evidence="17">Plays a role in ribosome biogenesis by enabling SNORD3- and SNORD118-dependent cleavage of the 47S rRNA precursor. Binds ncRNA (non-coding RNA) including the snoRNAs SNORD3 and SNORD118.</text>
</comment>
<keyword evidence="12" id="KW-0238">DNA-binding</keyword>
<proteinExistence type="inferred from homology"/>
<keyword evidence="13" id="KW-0508">mRNA splicing</keyword>
<dbReference type="GO" id="GO:0003677">
    <property type="term" value="F:DNA binding"/>
    <property type="evidence" value="ECO:0007669"/>
    <property type="project" value="UniProtKB-KW"/>
</dbReference>
<evidence type="ECO:0000256" key="15">
    <source>
        <dbReference type="ARBA" id="ARBA00023306"/>
    </source>
</evidence>
<keyword evidence="8" id="KW-0235">DNA replication</keyword>
<feature type="domain" description="Splicing regulator SDE2 ubiquitin" evidence="23">
    <location>
        <begin position="3"/>
        <end position="70"/>
    </location>
</feature>
<keyword evidence="6" id="KW-0132">Cell division</keyword>
<evidence type="ECO:0000259" key="24">
    <source>
        <dbReference type="Pfam" id="PF22782"/>
    </source>
</evidence>
<feature type="region of interest" description="Disordered" evidence="21">
    <location>
        <begin position="174"/>
        <end position="350"/>
    </location>
</feature>
<comment type="function">
    <text evidence="18">Inhibits translesion DNA synthesis by preventing monoubiquitination of PCNA, this is necessary to counteract damage due to ultraviolet light-induced replication stress. SDE2 is cleaved following PCNA binding, and its complete degradation is necessary to allow S-phase progression following DNA damage.</text>
</comment>
<evidence type="ECO:0000256" key="10">
    <source>
        <dbReference type="ARBA" id="ARBA00022884"/>
    </source>
</evidence>
<keyword evidence="26" id="KW-1185">Reference proteome</keyword>
<keyword evidence="5" id="KW-0690">Ribosome biogenesis</keyword>
<feature type="compositionally biased region" description="Low complexity" evidence="21">
    <location>
        <begin position="250"/>
        <end position="280"/>
    </location>
</feature>
<feature type="coiled-coil region" evidence="20">
    <location>
        <begin position="104"/>
        <end position="138"/>
    </location>
</feature>
<name>A0A7K5ZQM1_ONYCO</name>
<dbReference type="GO" id="GO:0006397">
    <property type="term" value="P:mRNA processing"/>
    <property type="evidence" value="ECO:0007669"/>
    <property type="project" value="UniProtKB-KW"/>
</dbReference>
<dbReference type="GO" id="GO:0006260">
    <property type="term" value="P:DNA replication"/>
    <property type="evidence" value="ECO:0007669"/>
    <property type="project" value="UniProtKB-KW"/>
</dbReference>
<dbReference type="InterPro" id="IPR051421">
    <property type="entry name" value="RNA_Proc_DNA_Dmg_Regulator"/>
</dbReference>
<feature type="compositionally biased region" description="Low complexity" evidence="21">
    <location>
        <begin position="226"/>
        <end position="237"/>
    </location>
</feature>
<evidence type="ECO:0000256" key="17">
    <source>
        <dbReference type="ARBA" id="ARBA00045469"/>
    </source>
</evidence>
<dbReference type="Pfam" id="PF22782">
    <property type="entry name" value="SDE2"/>
    <property type="match status" value="1"/>
</dbReference>